<reference evidence="2" key="1">
    <citation type="submission" date="2016-10" db="EMBL/GenBank/DDBJ databases">
        <authorList>
            <person name="Varghese N."/>
            <person name="Submissions S."/>
        </authorList>
    </citation>
    <scope>NUCLEOTIDE SEQUENCE [LARGE SCALE GENOMIC DNA]</scope>
    <source>
        <strain evidence="2">ATCC 25963</strain>
    </source>
</reference>
<dbReference type="Proteomes" id="UP000199400">
    <property type="component" value="Unassembled WGS sequence"/>
</dbReference>
<keyword evidence="2" id="KW-1185">Reference proteome</keyword>
<evidence type="ECO:0008006" key="3">
    <source>
        <dbReference type="Google" id="ProtNLM"/>
    </source>
</evidence>
<sequence length="214" mass="23046">MNSRAWSIGHVVAAMLLGACAKGQEAETAPPRELRDADYPGALATTLTGPDFMARQRLRGTARGREIGGEVVLQKQGDALTLVGLTPFATKAFVARQQGAEVKVQVFAPEGKLPFPPRFMLLDVNRVQFLGLPGAPLADGTHRGEVGEETVTEVWQGGALLERRFERKDGAPAGAIVVTYEGGMKDGALPPRLKLVNGWFGYEIAVETLQWQPL</sequence>
<evidence type="ECO:0000313" key="1">
    <source>
        <dbReference type="EMBL" id="SFF23415.1"/>
    </source>
</evidence>
<dbReference type="EMBL" id="FOMX01000037">
    <property type="protein sequence ID" value="SFF23415.1"/>
    <property type="molecule type" value="Genomic_DNA"/>
</dbReference>
<name>A0A1I2H036_9BACT</name>
<evidence type="ECO:0000313" key="2">
    <source>
        <dbReference type="Proteomes" id="UP000199400"/>
    </source>
</evidence>
<organism evidence="1 2">
    <name type="scientific">Nannocystis exedens</name>
    <dbReference type="NCBI Taxonomy" id="54"/>
    <lineage>
        <taxon>Bacteria</taxon>
        <taxon>Pseudomonadati</taxon>
        <taxon>Myxococcota</taxon>
        <taxon>Polyangia</taxon>
        <taxon>Nannocystales</taxon>
        <taxon>Nannocystaceae</taxon>
        <taxon>Nannocystis</taxon>
    </lineage>
</organism>
<accession>A0A1I2H036</accession>
<protein>
    <recommendedName>
        <fullName evidence="3">DUF3261 domain-containing protein</fullName>
    </recommendedName>
</protein>
<dbReference type="Pfam" id="PF11659">
    <property type="entry name" value="DUF3261"/>
    <property type="match status" value="1"/>
</dbReference>
<gene>
    <name evidence="1" type="ORF">SAMN02745121_07644</name>
</gene>
<dbReference type="AlphaFoldDB" id="A0A1I2H036"/>
<dbReference type="PROSITE" id="PS51257">
    <property type="entry name" value="PROKAR_LIPOPROTEIN"/>
    <property type="match status" value="1"/>
</dbReference>
<proteinExistence type="predicted"/>
<dbReference type="InterPro" id="IPR021675">
    <property type="entry name" value="DUF3261"/>
</dbReference>
<dbReference type="STRING" id="54.SAMN02745121_07644"/>